<dbReference type="EMBL" id="JBBWWR010000011">
    <property type="protein sequence ID" value="KAK8959524.1"/>
    <property type="molecule type" value="Genomic_DNA"/>
</dbReference>
<name>A0ABR2M7H0_9ASPA</name>
<evidence type="ECO:0000313" key="2">
    <source>
        <dbReference type="Proteomes" id="UP001412067"/>
    </source>
</evidence>
<reference evidence="1 2" key="1">
    <citation type="journal article" date="2022" name="Nat. Plants">
        <title>Genomes of leafy and leafless Platanthera orchids illuminate the evolution of mycoheterotrophy.</title>
        <authorList>
            <person name="Li M.H."/>
            <person name="Liu K.W."/>
            <person name="Li Z."/>
            <person name="Lu H.C."/>
            <person name="Ye Q.L."/>
            <person name="Zhang D."/>
            <person name="Wang J.Y."/>
            <person name="Li Y.F."/>
            <person name="Zhong Z.M."/>
            <person name="Liu X."/>
            <person name="Yu X."/>
            <person name="Liu D.K."/>
            <person name="Tu X.D."/>
            <person name="Liu B."/>
            <person name="Hao Y."/>
            <person name="Liao X.Y."/>
            <person name="Jiang Y.T."/>
            <person name="Sun W.H."/>
            <person name="Chen J."/>
            <person name="Chen Y.Q."/>
            <person name="Ai Y."/>
            <person name="Zhai J.W."/>
            <person name="Wu S.S."/>
            <person name="Zhou Z."/>
            <person name="Hsiao Y.Y."/>
            <person name="Wu W.L."/>
            <person name="Chen Y.Y."/>
            <person name="Lin Y.F."/>
            <person name="Hsu J.L."/>
            <person name="Li C.Y."/>
            <person name="Wang Z.W."/>
            <person name="Zhao X."/>
            <person name="Zhong W.Y."/>
            <person name="Ma X.K."/>
            <person name="Ma L."/>
            <person name="Huang J."/>
            <person name="Chen G.Z."/>
            <person name="Huang M.Z."/>
            <person name="Huang L."/>
            <person name="Peng D.H."/>
            <person name="Luo Y.B."/>
            <person name="Zou S.Q."/>
            <person name="Chen S.P."/>
            <person name="Lan S."/>
            <person name="Tsai W.C."/>
            <person name="Van de Peer Y."/>
            <person name="Liu Z.J."/>
        </authorList>
    </citation>
    <scope>NUCLEOTIDE SEQUENCE [LARGE SCALE GENOMIC DNA]</scope>
    <source>
        <strain evidence="1">Lor288</strain>
    </source>
</reference>
<sequence>MQGVEAEEFLSGMGIEGGAGKFTRRTFPLVPTTRMGGTRRAVLRLFQNPRIKDVTIKFTKWTSTQRSNISGTMIPPSIEGFLLVFMAATALSGDNAVAARVKVLSIFLGFCSLEARLSRSSGWSSTSGIRLHCSLRRRNLLEAIRGISLRSIQKVFLLWFSCPEERRRDRNRKEEEAHLRICDMEERAGDSSKWSGEGFH</sequence>
<organism evidence="1 2">
    <name type="scientific">Platanthera guangdongensis</name>
    <dbReference type="NCBI Taxonomy" id="2320717"/>
    <lineage>
        <taxon>Eukaryota</taxon>
        <taxon>Viridiplantae</taxon>
        <taxon>Streptophyta</taxon>
        <taxon>Embryophyta</taxon>
        <taxon>Tracheophyta</taxon>
        <taxon>Spermatophyta</taxon>
        <taxon>Magnoliopsida</taxon>
        <taxon>Liliopsida</taxon>
        <taxon>Asparagales</taxon>
        <taxon>Orchidaceae</taxon>
        <taxon>Orchidoideae</taxon>
        <taxon>Orchideae</taxon>
        <taxon>Orchidinae</taxon>
        <taxon>Platanthera</taxon>
    </lineage>
</organism>
<evidence type="ECO:0000313" key="1">
    <source>
        <dbReference type="EMBL" id="KAK8959524.1"/>
    </source>
</evidence>
<proteinExistence type="predicted"/>
<gene>
    <name evidence="1" type="ORF">KSP40_PGU010593</name>
</gene>
<protein>
    <submittedName>
        <fullName evidence="1">Uncharacterized protein</fullName>
    </submittedName>
</protein>
<accession>A0ABR2M7H0</accession>
<comment type="caution">
    <text evidence="1">The sequence shown here is derived from an EMBL/GenBank/DDBJ whole genome shotgun (WGS) entry which is preliminary data.</text>
</comment>
<keyword evidence="2" id="KW-1185">Reference proteome</keyword>
<dbReference type="Proteomes" id="UP001412067">
    <property type="component" value="Unassembled WGS sequence"/>
</dbReference>